<accession>A0A844QN12</accession>
<dbReference type="AlphaFoldDB" id="A0A844QN12"/>
<organism evidence="2 3">
    <name type="scientific">Nitratireductor arenosus</name>
    <dbReference type="NCBI Taxonomy" id="2682096"/>
    <lineage>
        <taxon>Bacteria</taxon>
        <taxon>Pseudomonadati</taxon>
        <taxon>Pseudomonadota</taxon>
        <taxon>Alphaproteobacteria</taxon>
        <taxon>Hyphomicrobiales</taxon>
        <taxon>Phyllobacteriaceae</taxon>
        <taxon>Nitratireductor</taxon>
    </lineage>
</organism>
<dbReference type="InterPro" id="IPR046161">
    <property type="entry name" value="DUF6163"/>
</dbReference>
<keyword evidence="1" id="KW-0812">Transmembrane</keyword>
<keyword evidence="1" id="KW-1133">Transmembrane helix</keyword>
<dbReference type="Proteomes" id="UP000463224">
    <property type="component" value="Unassembled WGS sequence"/>
</dbReference>
<comment type="caution">
    <text evidence="2">The sequence shown here is derived from an EMBL/GenBank/DDBJ whole genome shotgun (WGS) entry which is preliminary data.</text>
</comment>
<name>A0A844QN12_9HYPH</name>
<feature type="transmembrane region" description="Helical" evidence="1">
    <location>
        <begin position="60"/>
        <end position="80"/>
    </location>
</feature>
<evidence type="ECO:0008006" key="4">
    <source>
        <dbReference type="Google" id="ProtNLM"/>
    </source>
</evidence>
<feature type="transmembrane region" description="Helical" evidence="1">
    <location>
        <begin position="22"/>
        <end position="40"/>
    </location>
</feature>
<gene>
    <name evidence="2" type="ORF">GN330_18550</name>
</gene>
<evidence type="ECO:0000256" key="1">
    <source>
        <dbReference type="SAM" id="Phobius"/>
    </source>
</evidence>
<keyword evidence="3" id="KW-1185">Reference proteome</keyword>
<feature type="transmembrane region" description="Helical" evidence="1">
    <location>
        <begin position="87"/>
        <end position="103"/>
    </location>
</feature>
<dbReference type="Pfam" id="PF19660">
    <property type="entry name" value="DUF6163"/>
    <property type="match status" value="1"/>
</dbReference>
<evidence type="ECO:0000313" key="3">
    <source>
        <dbReference type="Proteomes" id="UP000463224"/>
    </source>
</evidence>
<reference evidence="2 3" key="1">
    <citation type="submission" date="2019-12" db="EMBL/GenBank/DDBJ databases">
        <title>Nitratireductor arenosus sp. nov., Isolated from sea sand, Jeju island, South Korea.</title>
        <authorList>
            <person name="Kim W."/>
        </authorList>
    </citation>
    <scope>NUCLEOTIDE SEQUENCE [LARGE SCALE GENOMIC DNA]</scope>
    <source>
        <strain evidence="2 3">CAU 1489</strain>
    </source>
</reference>
<keyword evidence="1" id="KW-0472">Membrane</keyword>
<dbReference type="EMBL" id="WPHG01000004">
    <property type="protein sequence ID" value="MVA99251.1"/>
    <property type="molecule type" value="Genomic_DNA"/>
</dbReference>
<protein>
    <recommendedName>
        <fullName evidence="4">Transmembrane protein</fullName>
    </recommendedName>
</protein>
<feature type="transmembrane region" description="Helical" evidence="1">
    <location>
        <begin position="115"/>
        <end position="133"/>
    </location>
</feature>
<proteinExistence type="predicted"/>
<evidence type="ECO:0000313" key="2">
    <source>
        <dbReference type="EMBL" id="MVA99251.1"/>
    </source>
</evidence>
<sequence>MSEDGVDAAAWRPGLVEAAFPWFLRVVAAYSLMFGVAYWVRLIGYYDGPLWRFDTMPVEWQVASVSLSVLFPFAGIGLWMTASWGPVIWFICAATETAMYWGFPEMFGDRPLIALSHAVVALLYVAFRVGIALQRRDARID</sequence>
<dbReference type="RefSeq" id="WP_343040887.1">
    <property type="nucleotide sequence ID" value="NZ_WPHG01000004.1"/>
</dbReference>